<evidence type="ECO:0000313" key="2">
    <source>
        <dbReference type="EMBL" id="CAF5053321.1"/>
    </source>
</evidence>
<name>A0A8S3EGZ6_9BILA</name>
<evidence type="ECO:0000313" key="3">
    <source>
        <dbReference type="Proteomes" id="UP000676336"/>
    </source>
</evidence>
<sequence>MLSTSADGGGGGDSSLFVEKLGGLYGNID</sequence>
<feature type="region of interest" description="Disordered" evidence="1">
    <location>
        <begin position="1"/>
        <end position="29"/>
    </location>
</feature>
<gene>
    <name evidence="2" type="ORF">SMN809_LOCUS59342</name>
</gene>
<accession>A0A8S3EGZ6</accession>
<organism evidence="2 3">
    <name type="scientific">Rotaria magnacalcarata</name>
    <dbReference type="NCBI Taxonomy" id="392030"/>
    <lineage>
        <taxon>Eukaryota</taxon>
        <taxon>Metazoa</taxon>
        <taxon>Spiralia</taxon>
        <taxon>Gnathifera</taxon>
        <taxon>Rotifera</taxon>
        <taxon>Eurotatoria</taxon>
        <taxon>Bdelloidea</taxon>
        <taxon>Philodinida</taxon>
        <taxon>Philodinidae</taxon>
        <taxon>Rotaria</taxon>
    </lineage>
</organism>
<feature type="non-terminal residue" evidence="2">
    <location>
        <position position="29"/>
    </location>
</feature>
<dbReference type="AlphaFoldDB" id="A0A8S3EGZ6"/>
<dbReference type="Proteomes" id="UP000676336">
    <property type="component" value="Unassembled WGS sequence"/>
</dbReference>
<protein>
    <submittedName>
        <fullName evidence="2">Uncharacterized protein</fullName>
    </submittedName>
</protein>
<dbReference type="EMBL" id="CAJOBI010226028">
    <property type="protein sequence ID" value="CAF5053321.1"/>
    <property type="molecule type" value="Genomic_DNA"/>
</dbReference>
<evidence type="ECO:0000256" key="1">
    <source>
        <dbReference type="SAM" id="MobiDB-lite"/>
    </source>
</evidence>
<proteinExistence type="predicted"/>
<comment type="caution">
    <text evidence="2">The sequence shown here is derived from an EMBL/GenBank/DDBJ whole genome shotgun (WGS) entry which is preliminary data.</text>
</comment>
<reference evidence="2" key="1">
    <citation type="submission" date="2021-02" db="EMBL/GenBank/DDBJ databases">
        <authorList>
            <person name="Nowell W R."/>
        </authorList>
    </citation>
    <scope>NUCLEOTIDE SEQUENCE</scope>
</reference>